<reference evidence="1 2" key="1">
    <citation type="submission" date="2017-04" db="EMBL/GenBank/DDBJ databases">
        <authorList>
            <person name="Afonso C.L."/>
            <person name="Miller P.J."/>
            <person name="Scott M.A."/>
            <person name="Spackman E."/>
            <person name="Goraichik I."/>
            <person name="Dimitrov K.M."/>
            <person name="Suarez D.L."/>
            <person name="Swayne D.E."/>
        </authorList>
    </citation>
    <scope>NUCLEOTIDE SEQUENCE [LARGE SCALE GENOMIC DNA]</scope>
    <source>
        <strain evidence="1 2">KR-140</strain>
    </source>
</reference>
<evidence type="ECO:0000313" key="2">
    <source>
        <dbReference type="Proteomes" id="UP000192582"/>
    </source>
</evidence>
<organism evidence="1 2">
    <name type="scientific">Deinococcus hopiensis KR-140</name>
    <dbReference type="NCBI Taxonomy" id="695939"/>
    <lineage>
        <taxon>Bacteria</taxon>
        <taxon>Thermotogati</taxon>
        <taxon>Deinococcota</taxon>
        <taxon>Deinococci</taxon>
        <taxon>Deinococcales</taxon>
        <taxon>Deinococcaceae</taxon>
        <taxon>Deinococcus</taxon>
    </lineage>
</organism>
<name>A0A1W1URQ3_9DEIO</name>
<evidence type="ECO:0000313" key="1">
    <source>
        <dbReference type="EMBL" id="SMB83394.1"/>
    </source>
</evidence>
<dbReference type="Proteomes" id="UP000192582">
    <property type="component" value="Unassembled WGS sequence"/>
</dbReference>
<dbReference type="STRING" id="695939.SAMN00790413_04414"/>
<gene>
    <name evidence="1" type="ORF">SAMN00790413_04414</name>
</gene>
<dbReference type="AlphaFoldDB" id="A0A1W1URQ3"/>
<accession>A0A1W1URQ3</accession>
<sequence>MGFSRSNGFTHAFTSGLKSMEVVQYSEVALALQVNGETVRTYRRTDWYVKPGTGRKPDEHVEIWCLQDGREVLLSRRGTAGGWTARWRWQ</sequence>
<proteinExistence type="predicted"/>
<protein>
    <submittedName>
        <fullName evidence="1">Uncharacterized protein</fullName>
    </submittedName>
</protein>
<dbReference type="EMBL" id="FWWU01000006">
    <property type="protein sequence ID" value="SMB83394.1"/>
    <property type="molecule type" value="Genomic_DNA"/>
</dbReference>
<keyword evidence="2" id="KW-1185">Reference proteome</keyword>